<dbReference type="AlphaFoldDB" id="A0A0W8F2X1"/>
<organism evidence="2">
    <name type="scientific">hydrocarbon metagenome</name>
    <dbReference type="NCBI Taxonomy" id="938273"/>
    <lineage>
        <taxon>unclassified sequences</taxon>
        <taxon>metagenomes</taxon>
        <taxon>ecological metagenomes</taxon>
    </lineage>
</organism>
<sequence>MSEQYGYKTEPYYTILSHELKGEEVSPDSRSVLDASVVPLCLLRASRAGIPVADCVIAQECIRFPAILYGLNYFSCTSGYTVVRDPAAAKDLIRHITNSGKYPYCYQPLSADDDVIEVTVIFGRAGSSDDAVRDCAPRLYAEFRIPLMTLILIRNKDGVRLSAIAPARYPALPPAERSLLRSYLSGQVFL</sequence>
<dbReference type="Pfam" id="PF14401">
    <property type="entry name" value="RLAN"/>
    <property type="match status" value="1"/>
</dbReference>
<comment type="caution">
    <text evidence="2">The sequence shown here is derived from an EMBL/GenBank/DDBJ whole genome shotgun (WGS) entry which is preliminary data.</text>
</comment>
<proteinExistence type="predicted"/>
<accession>A0A0W8F2X1</accession>
<dbReference type="EMBL" id="LNQE01001573">
    <property type="protein sequence ID" value="KUG15227.1"/>
    <property type="molecule type" value="Genomic_DNA"/>
</dbReference>
<feature type="domain" description="RimK-like ATPgrasp N-terminal" evidence="1">
    <location>
        <begin position="2"/>
        <end position="181"/>
    </location>
</feature>
<reference evidence="2" key="1">
    <citation type="journal article" date="2015" name="Proc. Natl. Acad. Sci. U.S.A.">
        <title>Networks of energetic and metabolic interactions define dynamics in microbial communities.</title>
        <authorList>
            <person name="Embree M."/>
            <person name="Liu J.K."/>
            <person name="Al-Bassam M.M."/>
            <person name="Zengler K."/>
        </authorList>
    </citation>
    <scope>NUCLEOTIDE SEQUENCE</scope>
</reference>
<evidence type="ECO:0000259" key="1">
    <source>
        <dbReference type="Pfam" id="PF14401"/>
    </source>
</evidence>
<evidence type="ECO:0000313" key="2">
    <source>
        <dbReference type="EMBL" id="KUG15227.1"/>
    </source>
</evidence>
<gene>
    <name evidence="2" type="ORF">ASZ90_015116</name>
</gene>
<protein>
    <recommendedName>
        <fullName evidence="1">RimK-like ATPgrasp N-terminal domain-containing protein</fullName>
    </recommendedName>
</protein>
<name>A0A0W8F2X1_9ZZZZ</name>
<dbReference type="InterPro" id="IPR025839">
    <property type="entry name" value="RLAN_dom"/>
</dbReference>